<dbReference type="EMBL" id="QMQZ01000086">
    <property type="protein sequence ID" value="RLE51002.1"/>
    <property type="molecule type" value="Genomic_DNA"/>
</dbReference>
<reference evidence="4 5" key="1">
    <citation type="submission" date="2018-06" db="EMBL/GenBank/DDBJ databases">
        <title>Extensive metabolic versatility and redundancy in microbially diverse, dynamic hydrothermal sediments.</title>
        <authorList>
            <person name="Dombrowski N."/>
            <person name="Teske A."/>
            <person name="Baker B.J."/>
        </authorList>
    </citation>
    <scope>NUCLEOTIDE SEQUENCE [LARGE SCALE GENOMIC DNA]</scope>
    <source>
        <strain evidence="3">B20_G2</strain>
        <strain evidence="2">B29_G17</strain>
    </source>
</reference>
<dbReference type="PANTHER" id="PTHR42831">
    <property type="entry name" value="FE-S PROTEIN MATURATION AUXILIARY FACTOR YITW"/>
    <property type="match status" value="1"/>
</dbReference>
<dbReference type="EMBL" id="QMRA01000154">
    <property type="protein sequence ID" value="RLE51725.1"/>
    <property type="molecule type" value="Genomic_DNA"/>
</dbReference>
<sequence>MLSSEGLEKKVMNALKSVIDPEVGMNVVDMGLIRDVKVEGEKATIKMTLTVPSFMCPLARYLVMKVREAALTIPEIKKAEVILIEPYQL</sequence>
<feature type="domain" description="MIP18 family-like" evidence="1">
    <location>
        <begin position="9"/>
        <end position="81"/>
    </location>
</feature>
<dbReference type="Gene3D" id="3.30.300.130">
    <property type="entry name" value="Fe-S cluster assembly (FSCA)"/>
    <property type="match status" value="1"/>
</dbReference>
<dbReference type="PANTHER" id="PTHR42831:SF1">
    <property type="entry name" value="FE-S PROTEIN MATURATION AUXILIARY FACTOR YITW"/>
    <property type="match status" value="1"/>
</dbReference>
<evidence type="ECO:0000313" key="2">
    <source>
        <dbReference type="EMBL" id="RLE51002.1"/>
    </source>
</evidence>
<dbReference type="Proteomes" id="UP000268446">
    <property type="component" value="Unassembled WGS sequence"/>
</dbReference>
<evidence type="ECO:0000259" key="1">
    <source>
        <dbReference type="Pfam" id="PF01883"/>
    </source>
</evidence>
<comment type="caution">
    <text evidence="3">The sequence shown here is derived from an EMBL/GenBank/DDBJ whole genome shotgun (WGS) entry which is preliminary data.</text>
</comment>
<gene>
    <name evidence="2" type="ORF">DRJ20_02750</name>
    <name evidence="3" type="ORF">DRJ26_05475</name>
</gene>
<organism evidence="3 5">
    <name type="scientific">Thermoproteota archaeon</name>
    <dbReference type="NCBI Taxonomy" id="2056631"/>
    <lineage>
        <taxon>Archaea</taxon>
        <taxon>Thermoproteota</taxon>
    </lineage>
</organism>
<accession>A0A497EWX3</accession>
<dbReference type="InterPro" id="IPR002744">
    <property type="entry name" value="MIP18-like"/>
</dbReference>
<evidence type="ECO:0000313" key="4">
    <source>
        <dbReference type="Proteomes" id="UP000268446"/>
    </source>
</evidence>
<evidence type="ECO:0000313" key="5">
    <source>
        <dbReference type="Proteomes" id="UP000269499"/>
    </source>
</evidence>
<evidence type="ECO:0000313" key="3">
    <source>
        <dbReference type="EMBL" id="RLE51725.1"/>
    </source>
</evidence>
<name>A0A497EWX3_9CREN</name>
<dbReference type="SUPFAM" id="SSF117916">
    <property type="entry name" value="Fe-S cluster assembly (FSCA) domain-like"/>
    <property type="match status" value="1"/>
</dbReference>
<protein>
    <recommendedName>
        <fullName evidence="1">MIP18 family-like domain-containing protein</fullName>
    </recommendedName>
</protein>
<proteinExistence type="predicted"/>
<dbReference type="InterPro" id="IPR052339">
    <property type="entry name" value="Fe-S_Maturation_MIP18"/>
</dbReference>
<dbReference type="Proteomes" id="UP000269499">
    <property type="component" value="Unassembled WGS sequence"/>
</dbReference>
<dbReference type="InterPro" id="IPR034904">
    <property type="entry name" value="FSCA_dom_sf"/>
</dbReference>
<dbReference type="Pfam" id="PF01883">
    <property type="entry name" value="FeS_assembly_P"/>
    <property type="match status" value="1"/>
</dbReference>
<dbReference type="AlphaFoldDB" id="A0A497EWX3"/>